<dbReference type="GO" id="GO:0031410">
    <property type="term" value="C:cytoplasmic vesicle"/>
    <property type="evidence" value="ECO:0007669"/>
    <property type="project" value="TreeGrafter"/>
</dbReference>
<accession>A0A0M3HWC7</accession>
<dbReference type="InterPro" id="IPR013783">
    <property type="entry name" value="Ig-like_fold"/>
</dbReference>
<name>A0A0M3HWC7_ASCLU</name>
<keyword evidence="2" id="KW-1185">Reference proteome</keyword>
<dbReference type="InterPro" id="IPR029865">
    <property type="entry name" value="KIAA0319-like"/>
</dbReference>
<dbReference type="AlphaFoldDB" id="A0A0M3HWC7"/>
<dbReference type="GO" id="GO:0001764">
    <property type="term" value="P:neuron migration"/>
    <property type="evidence" value="ECO:0007669"/>
    <property type="project" value="TreeGrafter"/>
</dbReference>
<feature type="signal peptide" evidence="1">
    <location>
        <begin position="1"/>
        <end position="20"/>
    </location>
</feature>
<evidence type="ECO:0000256" key="1">
    <source>
        <dbReference type="SAM" id="SignalP"/>
    </source>
</evidence>
<dbReference type="Pfam" id="PF22352">
    <property type="entry name" value="K319L-like_PKD"/>
    <property type="match status" value="1"/>
</dbReference>
<protein>
    <submittedName>
        <fullName evidence="3">PKD domain-containing protein</fullName>
    </submittedName>
</protein>
<dbReference type="Proteomes" id="UP000036681">
    <property type="component" value="Unplaced"/>
</dbReference>
<dbReference type="GO" id="GO:0016020">
    <property type="term" value="C:membrane"/>
    <property type="evidence" value="ECO:0007669"/>
    <property type="project" value="TreeGrafter"/>
</dbReference>
<dbReference type="PANTHER" id="PTHR46182:SF2">
    <property type="entry name" value="FI19480P1"/>
    <property type="match status" value="1"/>
</dbReference>
<evidence type="ECO:0000313" key="2">
    <source>
        <dbReference type="Proteomes" id="UP000036681"/>
    </source>
</evidence>
<reference evidence="3" key="1">
    <citation type="submission" date="2017-02" db="UniProtKB">
        <authorList>
            <consortium name="WormBaseParasite"/>
        </authorList>
    </citation>
    <scope>IDENTIFICATION</scope>
</reference>
<keyword evidence="1" id="KW-0732">Signal</keyword>
<proteinExistence type="predicted"/>
<dbReference type="WBParaSite" id="ALUE_0000742601-mRNA-1">
    <property type="protein sequence ID" value="ALUE_0000742601-mRNA-1"/>
    <property type="gene ID" value="ALUE_0000742601"/>
</dbReference>
<feature type="chain" id="PRO_5005656775" evidence="1">
    <location>
        <begin position="21"/>
        <end position="377"/>
    </location>
</feature>
<evidence type="ECO:0000313" key="3">
    <source>
        <dbReference type="WBParaSite" id="ALUE_0000742601-mRNA-1"/>
    </source>
</evidence>
<sequence>MFGGAFLMLYFSTLPILIVGVSIGSQLQEVYPEITSSNKLRIENTSIFSFNCGQRACFENEICKKLSNDVDKQCVCKEGFSRSTSGICEPNMDSVTDIVSGVLVESAIPFRIEGPTTVRLPQNTVNLSIVFEGSIDRYGDTLNYTYYWEVLDGGGFGSADTYTEPVLALSGLKEGVIRLRATVSNGSLRSYRDVSLKILSEKKPNKPPVALIRPASPLYAVEGSRVVLDAEGSSDEDDTQLDFEWKLLNGPVVQLPAMNTAILRLDNLLVGNYSFGLTVKDKEGATDHRTVDIIVSAKRDDPPKAQITECGEQVSRSTIDVRLPMKTLLLCANISTDDYVRFITYLFFPNLSIPRSSYALCSILYFYCFTYISKGHF</sequence>
<dbReference type="Gene3D" id="2.60.40.10">
    <property type="entry name" value="Immunoglobulins"/>
    <property type="match status" value="2"/>
</dbReference>
<organism evidence="2 3">
    <name type="scientific">Ascaris lumbricoides</name>
    <name type="common">Giant roundworm</name>
    <dbReference type="NCBI Taxonomy" id="6252"/>
    <lineage>
        <taxon>Eukaryota</taxon>
        <taxon>Metazoa</taxon>
        <taxon>Ecdysozoa</taxon>
        <taxon>Nematoda</taxon>
        <taxon>Chromadorea</taxon>
        <taxon>Rhabditida</taxon>
        <taxon>Spirurina</taxon>
        <taxon>Ascaridomorpha</taxon>
        <taxon>Ascaridoidea</taxon>
        <taxon>Ascarididae</taxon>
        <taxon>Ascaris</taxon>
    </lineage>
</organism>
<dbReference type="PANTHER" id="PTHR46182">
    <property type="entry name" value="FI19480P1"/>
    <property type="match status" value="1"/>
</dbReference>